<organism evidence="2">
    <name type="scientific">Ananas comosus var. bracteatus</name>
    <name type="common">red pineapple</name>
    <dbReference type="NCBI Taxonomy" id="296719"/>
    <lineage>
        <taxon>Eukaryota</taxon>
        <taxon>Viridiplantae</taxon>
        <taxon>Streptophyta</taxon>
        <taxon>Embryophyta</taxon>
        <taxon>Tracheophyta</taxon>
        <taxon>Spermatophyta</taxon>
        <taxon>Magnoliopsida</taxon>
        <taxon>Liliopsida</taxon>
        <taxon>Poales</taxon>
        <taxon>Bromeliaceae</taxon>
        <taxon>Bromelioideae</taxon>
        <taxon>Ananas</taxon>
    </lineage>
</organism>
<proteinExistence type="predicted"/>
<feature type="region of interest" description="Disordered" evidence="1">
    <location>
        <begin position="155"/>
        <end position="179"/>
    </location>
</feature>
<gene>
    <name evidence="2" type="ORF">CB5_LOCUS16173</name>
</gene>
<evidence type="ECO:0000256" key="1">
    <source>
        <dbReference type="SAM" id="MobiDB-lite"/>
    </source>
</evidence>
<protein>
    <submittedName>
        <fullName evidence="2">Uncharacterized protein</fullName>
    </submittedName>
</protein>
<evidence type="ECO:0000313" key="2">
    <source>
        <dbReference type="EMBL" id="CAD1832962.1"/>
    </source>
</evidence>
<reference evidence="2" key="1">
    <citation type="submission" date="2020-07" db="EMBL/GenBank/DDBJ databases">
        <authorList>
            <person name="Lin J."/>
        </authorList>
    </citation>
    <scope>NUCLEOTIDE SEQUENCE</scope>
</reference>
<dbReference type="AlphaFoldDB" id="A0A6V7PQ27"/>
<sequence>MKRLCDCTGYLLLLYQIETRALYLTFGGACRMLWGAVPVQGWWLYRYRADGCTGTRLVLYRYKGSFPANPKLGFGSFVGLVPVQGPVYRYKVADCEQFELQGAFCGRSPQVGTPEIAIATPARSCRIGRQNESPWGRLIPRVGMLTTTGPLLARRRPDYPRTYGGSGHVPGRLPLSPGA</sequence>
<dbReference type="EMBL" id="LR862150">
    <property type="protein sequence ID" value="CAD1832962.1"/>
    <property type="molecule type" value="Genomic_DNA"/>
</dbReference>
<accession>A0A6V7PQ27</accession>
<name>A0A6V7PQ27_ANACO</name>